<organism evidence="1 2">
    <name type="scientific">Acinetobacter ursingii</name>
    <dbReference type="NCBI Taxonomy" id="108980"/>
    <lineage>
        <taxon>Bacteria</taxon>
        <taxon>Pseudomonadati</taxon>
        <taxon>Pseudomonadota</taxon>
        <taxon>Gammaproteobacteria</taxon>
        <taxon>Moraxellales</taxon>
        <taxon>Moraxellaceae</taxon>
        <taxon>Acinetobacter</taxon>
    </lineage>
</organism>
<dbReference type="EMBL" id="CP089047">
    <property type="protein sequence ID" value="UYF77409.1"/>
    <property type="molecule type" value="Genomic_DNA"/>
</dbReference>
<gene>
    <name evidence="1" type="ORF">LSO58_18410</name>
</gene>
<reference evidence="1" key="1">
    <citation type="journal article" date="2022" name="J Glob Antimicrob Resist">
        <title>Comparative analysis of IMP-4- and OXA-58-containing plasmids of three carbapenemase-producing Acinetobacter ursingii strains in the Netherlands.</title>
        <authorList>
            <person name="Hendrickx A.P.A."/>
            <person name="Schade R.P."/>
            <person name="Landman F."/>
            <person name="Bosch T."/>
            <person name="Schouls L.M."/>
            <person name="van Dijk K."/>
        </authorList>
    </citation>
    <scope>NUCLEOTIDE SEQUENCE</scope>
    <source>
        <strain evidence="1">RIVM_C010761</strain>
    </source>
</reference>
<protein>
    <submittedName>
        <fullName evidence="1">Uncharacterized protein</fullName>
    </submittedName>
</protein>
<sequence>MPQLHRLRVSVSLDKLPTRQREFLLSFLKVNDFDAGKLYSHLIYYFFTHPTKSSVSNIVGFLGSSKDKVTLNFNSEVMVKFLSERKQTDREIYCLSALYEMSNYLAYMISQYFTALEIRKDPIATAKLENEVFQLGCGSFLNLFIDLMRDEEFKRNTIVMSASFNHENLQTALLINSYTEQLDTDEIVAVQQIHLEETKTENDVTPSDDWNHISIA</sequence>
<dbReference type="AlphaFoldDB" id="A0AA46P0R6"/>
<dbReference type="Proteomes" id="UP001164081">
    <property type="component" value="Plasmid pRIVM_C010761_3"/>
</dbReference>
<evidence type="ECO:0000313" key="1">
    <source>
        <dbReference type="EMBL" id="UYF77409.1"/>
    </source>
</evidence>
<geneLocation type="plasmid" evidence="1 2">
    <name>pRIVM_C010761_3</name>
</geneLocation>
<keyword evidence="1" id="KW-0614">Plasmid</keyword>
<proteinExistence type="predicted"/>
<name>A0AA46P0R6_9GAMM</name>
<accession>A0AA46P0R6</accession>
<evidence type="ECO:0000313" key="2">
    <source>
        <dbReference type="Proteomes" id="UP001164081"/>
    </source>
</evidence>
<dbReference type="RefSeq" id="WP_151711565.1">
    <property type="nucleotide sequence ID" value="NZ_CP089047.1"/>
</dbReference>